<dbReference type="Proteomes" id="UP001482620">
    <property type="component" value="Unassembled WGS sequence"/>
</dbReference>
<evidence type="ECO:0000313" key="2">
    <source>
        <dbReference type="EMBL" id="MEQ2227293.1"/>
    </source>
</evidence>
<feature type="compositionally biased region" description="Polar residues" evidence="1">
    <location>
        <begin position="193"/>
        <end position="205"/>
    </location>
</feature>
<proteinExistence type="predicted"/>
<feature type="region of interest" description="Disordered" evidence="1">
    <location>
        <begin position="173"/>
        <end position="205"/>
    </location>
</feature>
<dbReference type="EMBL" id="JAHRIQ010018827">
    <property type="protein sequence ID" value="MEQ2227293.1"/>
    <property type="molecule type" value="Genomic_DNA"/>
</dbReference>
<comment type="caution">
    <text evidence="2">The sequence shown here is derived from an EMBL/GenBank/DDBJ whole genome shotgun (WGS) entry which is preliminary data.</text>
</comment>
<protein>
    <submittedName>
        <fullName evidence="2">Uncharacterized protein</fullName>
    </submittedName>
</protein>
<keyword evidence="3" id="KW-1185">Reference proteome</keyword>
<organism evidence="2 3">
    <name type="scientific">Ilyodon furcidens</name>
    <name type="common">goldbreast splitfin</name>
    <dbReference type="NCBI Taxonomy" id="33524"/>
    <lineage>
        <taxon>Eukaryota</taxon>
        <taxon>Metazoa</taxon>
        <taxon>Chordata</taxon>
        <taxon>Craniata</taxon>
        <taxon>Vertebrata</taxon>
        <taxon>Euteleostomi</taxon>
        <taxon>Actinopterygii</taxon>
        <taxon>Neopterygii</taxon>
        <taxon>Teleostei</taxon>
        <taxon>Neoteleostei</taxon>
        <taxon>Acanthomorphata</taxon>
        <taxon>Ovalentaria</taxon>
        <taxon>Atherinomorphae</taxon>
        <taxon>Cyprinodontiformes</taxon>
        <taxon>Goodeidae</taxon>
        <taxon>Ilyodon</taxon>
    </lineage>
</organism>
<sequence length="330" mass="36615">MTKKCKKTTYTHAFFCLAKRKDSDIPTPAAKRTLERAGLGERKITFPDKYCGASDFSDHLELNFPQLKYCGGFQLLRSRGSTRSKVLEIIPCPQNGYTPEGLSSKELGVGAAVIYIRPLQKDIDMQDPPSLTITPQTTGPLVECVYCAEIFSFSEIQGHNDCCEKKTNSDSTAEETLEKTQAGTSAAASSSSNQNPLEENQSCSSEEWTTEPDFYKAANMFCHHLLSNAELKPGLVARLDLGSTEEDREREILTFYKKTGIDWASPFSVILTGDAAIGDGVKRHFLSIVMEKIQFGFNLDFVFFDSQRTLAELFCSMGQAITRSHPLPKP</sequence>
<name>A0ABV0T5U0_9TELE</name>
<reference evidence="2 3" key="1">
    <citation type="submission" date="2021-06" db="EMBL/GenBank/DDBJ databases">
        <authorList>
            <person name="Palmer J.M."/>
        </authorList>
    </citation>
    <scope>NUCLEOTIDE SEQUENCE [LARGE SCALE GENOMIC DNA]</scope>
    <source>
        <strain evidence="3">if_2019</strain>
        <tissue evidence="2">Muscle</tissue>
    </source>
</reference>
<evidence type="ECO:0000313" key="3">
    <source>
        <dbReference type="Proteomes" id="UP001482620"/>
    </source>
</evidence>
<accession>A0ABV0T5U0</accession>
<gene>
    <name evidence="2" type="ORF">ILYODFUR_036210</name>
</gene>
<evidence type="ECO:0000256" key="1">
    <source>
        <dbReference type="SAM" id="MobiDB-lite"/>
    </source>
</evidence>